<keyword evidence="3" id="KW-1185">Reference proteome</keyword>
<sequence>MEANPLLGKPLRAQQAQKNELPLSLHIRSLATVADPPQAPSHLTTAALSALKQLSEQGLDPVDGPIKASEPCGREDGH</sequence>
<name>A0A9N7Z665_PLEPL</name>
<dbReference type="AlphaFoldDB" id="A0A9N7Z665"/>
<evidence type="ECO:0000313" key="3">
    <source>
        <dbReference type="Proteomes" id="UP001153269"/>
    </source>
</evidence>
<comment type="caution">
    <text evidence="2">The sequence shown here is derived from an EMBL/GenBank/DDBJ whole genome shotgun (WGS) entry which is preliminary data.</text>
</comment>
<proteinExistence type="predicted"/>
<protein>
    <submittedName>
        <fullName evidence="2">Uncharacterized protein</fullName>
    </submittedName>
</protein>
<accession>A0A9N7Z665</accession>
<organism evidence="2 3">
    <name type="scientific">Pleuronectes platessa</name>
    <name type="common">European plaice</name>
    <dbReference type="NCBI Taxonomy" id="8262"/>
    <lineage>
        <taxon>Eukaryota</taxon>
        <taxon>Metazoa</taxon>
        <taxon>Chordata</taxon>
        <taxon>Craniata</taxon>
        <taxon>Vertebrata</taxon>
        <taxon>Euteleostomi</taxon>
        <taxon>Actinopterygii</taxon>
        <taxon>Neopterygii</taxon>
        <taxon>Teleostei</taxon>
        <taxon>Neoteleostei</taxon>
        <taxon>Acanthomorphata</taxon>
        <taxon>Carangaria</taxon>
        <taxon>Pleuronectiformes</taxon>
        <taxon>Pleuronectoidei</taxon>
        <taxon>Pleuronectidae</taxon>
        <taxon>Pleuronectes</taxon>
    </lineage>
</organism>
<dbReference type="EMBL" id="CADEAL010004101">
    <property type="protein sequence ID" value="CAB1451756.1"/>
    <property type="molecule type" value="Genomic_DNA"/>
</dbReference>
<dbReference type="Proteomes" id="UP001153269">
    <property type="component" value="Unassembled WGS sequence"/>
</dbReference>
<feature type="region of interest" description="Disordered" evidence="1">
    <location>
        <begin position="56"/>
        <end position="78"/>
    </location>
</feature>
<evidence type="ECO:0000256" key="1">
    <source>
        <dbReference type="SAM" id="MobiDB-lite"/>
    </source>
</evidence>
<evidence type="ECO:0000313" key="2">
    <source>
        <dbReference type="EMBL" id="CAB1451756.1"/>
    </source>
</evidence>
<reference evidence="2" key="1">
    <citation type="submission" date="2020-03" db="EMBL/GenBank/DDBJ databases">
        <authorList>
            <person name="Weist P."/>
        </authorList>
    </citation>
    <scope>NUCLEOTIDE SEQUENCE</scope>
</reference>
<gene>
    <name evidence="2" type="ORF">PLEPLA_LOCUS39482</name>
</gene>